<organism evidence="1 2">
    <name type="scientific">Caligus rogercresseyi</name>
    <name type="common">Sea louse</name>
    <dbReference type="NCBI Taxonomy" id="217165"/>
    <lineage>
        <taxon>Eukaryota</taxon>
        <taxon>Metazoa</taxon>
        <taxon>Ecdysozoa</taxon>
        <taxon>Arthropoda</taxon>
        <taxon>Crustacea</taxon>
        <taxon>Multicrustacea</taxon>
        <taxon>Hexanauplia</taxon>
        <taxon>Copepoda</taxon>
        <taxon>Siphonostomatoida</taxon>
        <taxon>Caligidae</taxon>
        <taxon>Caligus</taxon>
    </lineage>
</organism>
<evidence type="ECO:0000313" key="1">
    <source>
        <dbReference type="EMBL" id="QQP55374.1"/>
    </source>
</evidence>
<dbReference type="EMBL" id="CP045894">
    <property type="protein sequence ID" value="QQP55374.1"/>
    <property type="molecule type" value="Genomic_DNA"/>
</dbReference>
<sequence length="55" mass="5835">ASAWMVATGSPAQRTLRPARLGCTNVLMTHVVGSRWRDPMSALAPLGKQGNTVSK</sequence>
<accession>A0A7T8KG97</accession>
<feature type="non-terminal residue" evidence="1">
    <location>
        <position position="55"/>
    </location>
</feature>
<name>A0A7T8KG97_CALRO</name>
<protein>
    <submittedName>
        <fullName evidence="1">Uncharacterized protein</fullName>
    </submittedName>
</protein>
<evidence type="ECO:0000313" key="2">
    <source>
        <dbReference type="Proteomes" id="UP000595437"/>
    </source>
</evidence>
<keyword evidence="2" id="KW-1185">Reference proteome</keyword>
<gene>
    <name evidence="1" type="ORF">FKW44_008529</name>
</gene>
<dbReference type="AlphaFoldDB" id="A0A7T8KG97"/>
<proteinExistence type="predicted"/>
<dbReference type="Proteomes" id="UP000595437">
    <property type="component" value="Chromosome 5"/>
</dbReference>
<feature type="non-terminal residue" evidence="1">
    <location>
        <position position="1"/>
    </location>
</feature>
<reference evidence="2" key="1">
    <citation type="submission" date="2021-01" db="EMBL/GenBank/DDBJ databases">
        <title>Caligus Genome Assembly.</title>
        <authorList>
            <person name="Gallardo-Escarate C."/>
        </authorList>
    </citation>
    <scope>NUCLEOTIDE SEQUENCE [LARGE SCALE GENOMIC DNA]</scope>
</reference>